<evidence type="ECO:0000256" key="2">
    <source>
        <dbReference type="PIRSR" id="PIRSR001359-3"/>
    </source>
</evidence>
<dbReference type="InterPro" id="IPR000771">
    <property type="entry name" value="FBA_II"/>
</dbReference>
<dbReference type="Pfam" id="PF01116">
    <property type="entry name" value="F_bP_aldolase"/>
    <property type="match status" value="1"/>
</dbReference>
<feature type="binding site" evidence="2">
    <location>
        <position position="81"/>
    </location>
    <ligand>
        <name>Zn(2+)</name>
        <dbReference type="ChEBI" id="CHEBI:29105"/>
        <label>1</label>
        <note>catalytic</note>
    </ligand>
</feature>
<accession>A0A3D8X0Q6</accession>
<dbReference type="NCBIfam" id="TIGR00167">
    <property type="entry name" value="cbbA"/>
    <property type="match status" value="1"/>
</dbReference>
<feature type="active site" description="Proton donor" evidence="1">
    <location>
        <position position="80"/>
    </location>
</feature>
<dbReference type="Proteomes" id="UP000256519">
    <property type="component" value="Unassembled WGS sequence"/>
</dbReference>
<proteinExistence type="predicted"/>
<dbReference type="GO" id="GO:0005975">
    <property type="term" value="P:carbohydrate metabolic process"/>
    <property type="evidence" value="ECO:0007669"/>
    <property type="project" value="InterPro"/>
</dbReference>
<dbReference type="InterPro" id="IPR050246">
    <property type="entry name" value="Class_II_FBP_aldolase"/>
</dbReference>
<dbReference type="PANTHER" id="PTHR30304">
    <property type="entry name" value="D-TAGATOSE-1,6-BISPHOSPHATE ALDOLASE"/>
    <property type="match status" value="1"/>
</dbReference>
<feature type="binding site" evidence="2">
    <location>
        <position position="102"/>
    </location>
    <ligand>
        <name>Zn(2+)</name>
        <dbReference type="ChEBI" id="CHEBI:29105"/>
        <label>2</label>
    </ligand>
</feature>
<dbReference type="CDD" id="cd00947">
    <property type="entry name" value="TBP_aldolase_IIB"/>
    <property type="match status" value="1"/>
</dbReference>
<keyword evidence="2" id="KW-0862">Zinc</keyword>
<organism evidence="3 4">
    <name type="scientific">Priestia megaterium</name>
    <name type="common">Bacillus megaterium</name>
    <dbReference type="NCBI Taxonomy" id="1404"/>
    <lineage>
        <taxon>Bacteria</taxon>
        <taxon>Bacillati</taxon>
        <taxon>Bacillota</taxon>
        <taxon>Bacilli</taxon>
        <taxon>Bacillales</taxon>
        <taxon>Bacillaceae</taxon>
        <taxon>Priestia</taxon>
    </lineage>
</organism>
<dbReference type="Gene3D" id="3.20.20.70">
    <property type="entry name" value="Aldolase class I"/>
    <property type="match status" value="1"/>
</dbReference>
<dbReference type="GO" id="GO:0016832">
    <property type="term" value="F:aldehyde-lyase activity"/>
    <property type="evidence" value="ECO:0007669"/>
    <property type="project" value="InterPro"/>
</dbReference>
<comment type="cofactor">
    <cofactor evidence="2">
        <name>Zn(2+)</name>
        <dbReference type="ChEBI" id="CHEBI:29105"/>
    </cofactor>
    <text evidence="2">Binds 2 Zn(2+) ions per subunit. One is catalytic and the other provides a structural contribution.</text>
</comment>
<dbReference type="EMBL" id="PQWM01000017">
    <property type="protein sequence ID" value="RDZ12772.1"/>
    <property type="molecule type" value="Genomic_DNA"/>
</dbReference>
<dbReference type="SUPFAM" id="SSF51569">
    <property type="entry name" value="Aldolase"/>
    <property type="match status" value="1"/>
</dbReference>
<keyword evidence="2" id="KW-0479">Metal-binding</keyword>
<evidence type="ECO:0000313" key="3">
    <source>
        <dbReference type="EMBL" id="RDZ12772.1"/>
    </source>
</evidence>
<protein>
    <submittedName>
        <fullName evidence="3">Ketose-bisphosphate aldolase</fullName>
    </submittedName>
</protein>
<comment type="caution">
    <text evidence="3">The sequence shown here is derived from an EMBL/GenBank/DDBJ whole genome shotgun (WGS) entry which is preliminary data.</text>
</comment>
<dbReference type="RefSeq" id="WP_116075664.1">
    <property type="nucleotide sequence ID" value="NZ_CP187636.1"/>
</dbReference>
<name>A0A3D8X0Q6_PRIMG</name>
<dbReference type="InterPro" id="IPR013785">
    <property type="entry name" value="Aldolase_TIM"/>
</dbReference>
<evidence type="ECO:0000256" key="1">
    <source>
        <dbReference type="PIRSR" id="PIRSR001359-1"/>
    </source>
</evidence>
<dbReference type="GO" id="GO:0008270">
    <property type="term" value="F:zinc ion binding"/>
    <property type="evidence" value="ECO:0007669"/>
    <property type="project" value="InterPro"/>
</dbReference>
<dbReference type="AlphaFoldDB" id="A0A3D8X0Q6"/>
<feature type="binding site" evidence="2">
    <location>
        <position position="208"/>
    </location>
    <ligand>
        <name>Zn(2+)</name>
        <dbReference type="ChEBI" id="CHEBI:29105"/>
        <label>1</label>
        <note>catalytic</note>
    </ligand>
</feature>
<gene>
    <name evidence="3" type="ORF">C3744_17330</name>
</gene>
<feature type="binding site" evidence="2">
    <location>
        <position position="132"/>
    </location>
    <ligand>
        <name>Zn(2+)</name>
        <dbReference type="ChEBI" id="CHEBI:29105"/>
        <label>2</label>
    </ligand>
</feature>
<dbReference type="NCBIfam" id="NF006042">
    <property type="entry name" value="PRK08185.1"/>
    <property type="match status" value="1"/>
</dbReference>
<dbReference type="PIRSF" id="PIRSF001359">
    <property type="entry name" value="F_bP_aldolase_II"/>
    <property type="match status" value="1"/>
</dbReference>
<evidence type="ECO:0000313" key="4">
    <source>
        <dbReference type="Proteomes" id="UP000256519"/>
    </source>
</evidence>
<sequence length="303" mass="33230">MLITMKELLTVAKENKFAVGAFNVADSSFLRAVVEEAENLNSPAIIAIHPTEVNFLTDEFFSYVKHRAYVSKVPFVLHLDHGGSVKDVMRAINCGFTSVMIDGSMLPYEENVQLTKKAVEIAHAVGVSVEGELGTIGQTGNSIEGGVSTVTYTDPLQAEDFVKRTGVDTLAVAIGTAHGIYPKDVKPELQMDILKEINDLVEVPLVLHGGSANPDSEIVQSIKLGVSKINISSDMKFAYFKKAREILSTTELWDPNVIYPDCIIEARKVINYKMRLFNSDGKADLYGGARHEQRQIPSANLSR</sequence>
<dbReference type="PANTHER" id="PTHR30304:SF0">
    <property type="entry name" value="D-TAGATOSE-1,6-BISPHOSPHATE ALDOLASE SUBUNIT GATY-RELATED"/>
    <property type="match status" value="1"/>
</dbReference>
<reference evidence="3 4" key="1">
    <citation type="journal article" date="2018" name="Appl. Environ. Microbiol.">
        <title>Antimicrobial susceptibility testing and tentative epidemiological cut-off values of five Bacillus species relevant for use as animal feed additives or for plant protection.</title>
        <authorList>
            <person name="Agerso Y."/>
            <person name="Stuer-Lauridsen B."/>
            <person name="Bjerre K."/>
            <person name="Jensen M.G."/>
            <person name="Johansen E."/>
            <person name="Bennedsen M."/>
            <person name="Brockmann E."/>
            <person name="Nielsen B."/>
        </authorList>
    </citation>
    <scope>NUCLEOTIDE SEQUENCE [LARGE SCALE GENOMIC DNA]</scope>
    <source>
        <strain evidence="3 4">CHCC20162</strain>
    </source>
</reference>
<feature type="binding site" evidence="2">
    <location>
        <position position="178"/>
    </location>
    <ligand>
        <name>Zn(2+)</name>
        <dbReference type="ChEBI" id="CHEBI:29105"/>
        <label>1</label>
        <note>catalytic</note>
    </ligand>
</feature>